<gene>
    <name evidence="2" type="ORF">FD19_GL000880</name>
</gene>
<keyword evidence="1" id="KW-1133">Transmembrane helix</keyword>
<accession>A0A0R2CI65</accession>
<dbReference type="PATRIC" id="fig|1423810.4.peg.907"/>
<proteinExistence type="predicted"/>
<dbReference type="AlphaFoldDB" id="A0A0R2CI65"/>
<dbReference type="STRING" id="1423810.FD19_GL000880"/>
<dbReference type="EMBL" id="AYZK01000002">
    <property type="protein sequence ID" value="KRM87379.1"/>
    <property type="molecule type" value="Genomic_DNA"/>
</dbReference>
<keyword evidence="3" id="KW-1185">Reference proteome</keyword>
<sequence length="57" mass="6472">MVMLIWMWIIGAIFVMVLTGWAMWGTADGLIDRHAVTRQLDRPPRRHGPHGGNNCSQ</sequence>
<comment type="caution">
    <text evidence="2">The sequence shown here is derived from an EMBL/GenBank/DDBJ whole genome shotgun (WGS) entry which is preliminary data.</text>
</comment>
<name>A0A0R2CI65_9LACO</name>
<protein>
    <submittedName>
        <fullName evidence="2">Uncharacterized protein</fullName>
    </submittedName>
</protein>
<evidence type="ECO:0000313" key="2">
    <source>
        <dbReference type="EMBL" id="KRM87379.1"/>
    </source>
</evidence>
<keyword evidence="1" id="KW-0472">Membrane</keyword>
<dbReference type="Proteomes" id="UP000051789">
    <property type="component" value="Unassembled WGS sequence"/>
</dbReference>
<reference evidence="2 3" key="1">
    <citation type="journal article" date="2015" name="Genome Announc.">
        <title>Expanding the biotechnology potential of lactobacilli through comparative genomics of 213 strains and associated genera.</title>
        <authorList>
            <person name="Sun Z."/>
            <person name="Harris H.M."/>
            <person name="McCann A."/>
            <person name="Guo C."/>
            <person name="Argimon S."/>
            <person name="Zhang W."/>
            <person name="Yang X."/>
            <person name="Jeffery I.B."/>
            <person name="Cooney J.C."/>
            <person name="Kagawa T.F."/>
            <person name="Liu W."/>
            <person name="Song Y."/>
            <person name="Salvetti E."/>
            <person name="Wrobel A."/>
            <person name="Rasinkangas P."/>
            <person name="Parkhill J."/>
            <person name="Rea M.C."/>
            <person name="O'Sullivan O."/>
            <person name="Ritari J."/>
            <person name="Douillard F.P."/>
            <person name="Paul Ross R."/>
            <person name="Yang R."/>
            <person name="Briner A.E."/>
            <person name="Felis G.E."/>
            <person name="de Vos W.M."/>
            <person name="Barrangou R."/>
            <person name="Klaenhammer T.R."/>
            <person name="Caufield P.W."/>
            <person name="Cui Y."/>
            <person name="Zhang H."/>
            <person name="O'Toole P.W."/>
        </authorList>
    </citation>
    <scope>NUCLEOTIDE SEQUENCE [LARGE SCALE GENOMIC DNA]</scope>
    <source>
        <strain evidence="2 3">DSM 22698</strain>
    </source>
</reference>
<feature type="transmembrane region" description="Helical" evidence="1">
    <location>
        <begin position="6"/>
        <end position="24"/>
    </location>
</feature>
<organism evidence="2 3">
    <name type="scientific">Lacticaseibacillus thailandensis DSM 22698 = JCM 13996</name>
    <dbReference type="NCBI Taxonomy" id="1423810"/>
    <lineage>
        <taxon>Bacteria</taxon>
        <taxon>Bacillati</taxon>
        <taxon>Bacillota</taxon>
        <taxon>Bacilli</taxon>
        <taxon>Lactobacillales</taxon>
        <taxon>Lactobacillaceae</taxon>
        <taxon>Lacticaseibacillus</taxon>
    </lineage>
</organism>
<evidence type="ECO:0000256" key="1">
    <source>
        <dbReference type="SAM" id="Phobius"/>
    </source>
</evidence>
<evidence type="ECO:0000313" key="3">
    <source>
        <dbReference type="Proteomes" id="UP000051789"/>
    </source>
</evidence>
<keyword evidence="1" id="KW-0812">Transmembrane</keyword>